<proteinExistence type="predicted"/>
<keyword evidence="2" id="KW-1185">Reference proteome</keyword>
<comment type="caution">
    <text evidence="1">The sequence shown here is derived from an EMBL/GenBank/DDBJ whole genome shotgun (WGS) entry which is preliminary data.</text>
</comment>
<evidence type="ECO:0000313" key="2">
    <source>
        <dbReference type="Proteomes" id="UP001062846"/>
    </source>
</evidence>
<name>A0ACC0NEH5_RHOML</name>
<sequence>MPPLPPPHAAMSSDDHENHPPRTSRTGPFFRNPLFEPPRRHQYDLNKIMLTAIIALSVVVVLVIVLHIYARYVLRR</sequence>
<accession>A0ACC0NEH5</accession>
<dbReference type="Proteomes" id="UP001062846">
    <property type="component" value="Chromosome 6"/>
</dbReference>
<organism evidence="1 2">
    <name type="scientific">Rhododendron molle</name>
    <name type="common">Chinese azalea</name>
    <name type="synonym">Azalea mollis</name>
    <dbReference type="NCBI Taxonomy" id="49168"/>
    <lineage>
        <taxon>Eukaryota</taxon>
        <taxon>Viridiplantae</taxon>
        <taxon>Streptophyta</taxon>
        <taxon>Embryophyta</taxon>
        <taxon>Tracheophyta</taxon>
        <taxon>Spermatophyta</taxon>
        <taxon>Magnoliopsida</taxon>
        <taxon>eudicotyledons</taxon>
        <taxon>Gunneridae</taxon>
        <taxon>Pentapetalae</taxon>
        <taxon>asterids</taxon>
        <taxon>Ericales</taxon>
        <taxon>Ericaceae</taxon>
        <taxon>Ericoideae</taxon>
        <taxon>Rhodoreae</taxon>
        <taxon>Rhododendron</taxon>
    </lineage>
</organism>
<dbReference type="EMBL" id="CM046393">
    <property type="protein sequence ID" value="KAI8551489.1"/>
    <property type="molecule type" value="Genomic_DNA"/>
</dbReference>
<protein>
    <submittedName>
        <fullName evidence="1">Uncharacterized protein</fullName>
    </submittedName>
</protein>
<gene>
    <name evidence="1" type="ORF">RHMOL_Rhmol06G0190400</name>
</gene>
<evidence type="ECO:0000313" key="1">
    <source>
        <dbReference type="EMBL" id="KAI8551489.1"/>
    </source>
</evidence>
<reference evidence="1" key="1">
    <citation type="submission" date="2022-02" db="EMBL/GenBank/DDBJ databases">
        <title>Plant Genome Project.</title>
        <authorList>
            <person name="Zhang R.-G."/>
        </authorList>
    </citation>
    <scope>NUCLEOTIDE SEQUENCE</scope>
    <source>
        <strain evidence="1">AT1</strain>
    </source>
</reference>